<reference evidence="1 2" key="1">
    <citation type="submission" date="2012-06" db="EMBL/GenBank/DDBJ databases">
        <title>Finished chromosome of genome of Oscillatoria acuminata PCC 6304.</title>
        <authorList>
            <consortium name="US DOE Joint Genome Institute"/>
            <person name="Gugger M."/>
            <person name="Coursin T."/>
            <person name="Rippka R."/>
            <person name="Tandeau De Marsac N."/>
            <person name="Huntemann M."/>
            <person name="Wei C.-L."/>
            <person name="Han J."/>
            <person name="Detter J.C."/>
            <person name="Han C."/>
            <person name="Tapia R."/>
            <person name="Davenport K."/>
            <person name="Daligault H."/>
            <person name="Erkkila T."/>
            <person name="Gu W."/>
            <person name="Munk A.C.C."/>
            <person name="Teshima H."/>
            <person name="Xu Y."/>
            <person name="Chain P."/>
            <person name="Chen A."/>
            <person name="Krypides N."/>
            <person name="Mavromatis K."/>
            <person name="Markowitz V."/>
            <person name="Szeto E."/>
            <person name="Ivanova N."/>
            <person name="Mikhailova N."/>
            <person name="Ovchinnikova G."/>
            <person name="Pagani I."/>
            <person name="Pati A."/>
            <person name="Goodwin L."/>
            <person name="Peters L."/>
            <person name="Pitluck S."/>
            <person name="Woyke T."/>
            <person name="Kerfeld C."/>
        </authorList>
    </citation>
    <scope>NUCLEOTIDE SEQUENCE [LARGE SCALE GENOMIC DNA]</scope>
    <source>
        <strain evidence="1 2">PCC 6304</strain>
    </source>
</reference>
<name>K9TED3_9CYAN</name>
<dbReference type="InParanoid" id="K9TED3"/>
<dbReference type="eggNOG" id="ENOG502Z98B">
    <property type="taxonomic scope" value="Bacteria"/>
</dbReference>
<dbReference type="SUPFAM" id="SSF81301">
    <property type="entry name" value="Nucleotidyltransferase"/>
    <property type="match status" value="1"/>
</dbReference>
<dbReference type="InterPro" id="IPR043519">
    <property type="entry name" value="NT_sf"/>
</dbReference>
<protein>
    <recommendedName>
        <fullName evidence="3">Nucleotidyltransferase</fullName>
    </recommendedName>
</protein>
<dbReference type="OrthoDB" id="482054at2"/>
<dbReference type="EMBL" id="CP003607">
    <property type="protein sequence ID" value="AFY80885.1"/>
    <property type="molecule type" value="Genomic_DNA"/>
</dbReference>
<evidence type="ECO:0000313" key="2">
    <source>
        <dbReference type="Proteomes" id="UP000010367"/>
    </source>
</evidence>
<dbReference type="RefSeq" id="WP_015147534.1">
    <property type="nucleotide sequence ID" value="NC_019693.1"/>
</dbReference>
<keyword evidence="2" id="KW-1185">Reference proteome</keyword>
<evidence type="ECO:0000313" key="1">
    <source>
        <dbReference type="EMBL" id="AFY80885.1"/>
    </source>
</evidence>
<gene>
    <name evidence="1" type="ORF">Oscil6304_1161</name>
</gene>
<organism evidence="1 2">
    <name type="scientific">Oscillatoria acuminata PCC 6304</name>
    <dbReference type="NCBI Taxonomy" id="56110"/>
    <lineage>
        <taxon>Bacteria</taxon>
        <taxon>Bacillati</taxon>
        <taxon>Cyanobacteriota</taxon>
        <taxon>Cyanophyceae</taxon>
        <taxon>Oscillatoriophycideae</taxon>
        <taxon>Oscillatoriales</taxon>
        <taxon>Oscillatoriaceae</taxon>
        <taxon>Oscillatoria</taxon>
    </lineage>
</organism>
<proteinExistence type="predicted"/>
<dbReference type="AlphaFoldDB" id="K9TED3"/>
<dbReference type="PATRIC" id="fig|56110.3.peg.1396"/>
<dbReference type="STRING" id="56110.Oscil6304_1161"/>
<dbReference type="Gene3D" id="3.30.460.40">
    <property type="match status" value="1"/>
</dbReference>
<dbReference type="Proteomes" id="UP000010367">
    <property type="component" value="Chromosome"/>
</dbReference>
<sequence>MARITINVPDELSGQLTQMGEIQPNYRTQSSDTDINAEFHQFKLWRSLPLWKKAEIVSGWTKGVWEMSLMAIQNRYPQASPLEIRHQFAIRTLDDETALKVIRQNLNQPLIITDPISQVLVVTAILDELGIPYLIGGSVASSLLGEPRSTQEIDLVADLTLSQVKPFVAALQPRFYVDEETVKSAVRYQSSFNIIDNESIVKFDIFILKNNPFSQSEFQRRQVQIVRTNPEQTVVLPSPEDIILQKLLWYRDTNFSSEKQWRDILGVMKLQGATLDFEYLRYWGEQLKLSETLDRALGESGLL</sequence>
<accession>K9TED3</accession>
<dbReference type="KEGG" id="oac:Oscil6304_1161"/>
<evidence type="ECO:0008006" key="3">
    <source>
        <dbReference type="Google" id="ProtNLM"/>
    </source>
</evidence>
<dbReference type="HOGENOM" id="CLU_982446_0_0_3"/>